<dbReference type="InterPro" id="IPR017195">
    <property type="entry name" value="ABC_thiamin-permease_prd"/>
</dbReference>
<feature type="transmembrane region" description="Helical" evidence="1">
    <location>
        <begin position="48"/>
        <end position="68"/>
    </location>
</feature>
<feature type="transmembrane region" description="Helical" evidence="1">
    <location>
        <begin position="12"/>
        <end position="36"/>
    </location>
</feature>
<gene>
    <name evidence="2" type="ORF">FC82_GL002614</name>
</gene>
<protein>
    <submittedName>
        <fullName evidence="2">Thiamin-related ABC transporter permease 1</fullName>
    </submittedName>
</protein>
<keyword evidence="1" id="KW-0812">Transmembrane</keyword>
<keyword evidence="1" id="KW-0472">Membrane</keyword>
<proteinExistence type="predicted"/>
<dbReference type="PIRSF" id="PIRSF037394">
    <property type="entry name" value="ABC_thiamine-permease_YkoE_prd"/>
    <property type="match status" value="1"/>
</dbReference>
<feature type="transmembrane region" description="Helical" evidence="1">
    <location>
        <begin position="150"/>
        <end position="171"/>
    </location>
</feature>
<dbReference type="RefSeq" id="WP_054761209.1">
    <property type="nucleotide sequence ID" value="NZ_AYYR01000059.1"/>
</dbReference>
<accession>A0A0R2BF58</accession>
<feature type="transmembrane region" description="Helical" evidence="1">
    <location>
        <begin position="119"/>
        <end position="138"/>
    </location>
</feature>
<evidence type="ECO:0000256" key="1">
    <source>
        <dbReference type="SAM" id="Phobius"/>
    </source>
</evidence>
<organism evidence="2 3">
    <name type="scientific">Secundilactobacillus collinoides DSM 20515 = JCM 1123</name>
    <dbReference type="NCBI Taxonomy" id="1423733"/>
    <lineage>
        <taxon>Bacteria</taxon>
        <taxon>Bacillati</taxon>
        <taxon>Bacillota</taxon>
        <taxon>Bacilli</taxon>
        <taxon>Lactobacillales</taxon>
        <taxon>Lactobacillaceae</taxon>
        <taxon>Secundilactobacillus</taxon>
    </lineage>
</organism>
<sequence>MKRSNAWHLRDIILLALIAIFCGVIFWVIGPLYNILTVALTPVGLGPAANDILMGVWCMAGPLAGIIFKRVGAAFLGEFLGSVVEMFLGGQWGASTMISGVVQGVASELGFTFTGYKNFNWLGLNMSVLTTTIITFAWDMARNGYASYHFGLLIALFIIRLISMWIFGGLLSKAITNLLDRTHLLQAQTR</sequence>
<comment type="caution">
    <text evidence="2">The sequence shown here is derived from an EMBL/GenBank/DDBJ whole genome shotgun (WGS) entry which is preliminary data.</text>
</comment>
<name>A0A0R2BF58_SECCO</name>
<dbReference type="AlphaFoldDB" id="A0A0R2BF58"/>
<dbReference type="Proteomes" id="UP000051845">
    <property type="component" value="Unassembled WGS sequence"/>
</dbReference>
<keyword evidence="1" id="KW-1133">Transmembrane helix</keyword>
<dbReference type="STRING" id="33960.TY91_09375"/>
<evidence type="ECO:0000313" key="2">
    <source>
        <dbReference type="EMBL" id="KRM75083.1"/>
    </source>
</evidence>
<dbReference type="PATRIC" id="fig|1423733.4.peg.2731"/>
<dbReference type="EMBL" id="AYYR01000059">
    <property type="protein sequence ID" value="KRM75083.1"/>
    <property type="molecule type" value="Genomic_DNA"/>
</dbReference>
<dbReference type="Pfam" id="PF09819">
    <property type="entry name" value="ABC_cobalt"/>
    <property type="match status" value="1"/>
</dbReference>
<evidence type="ECO:0000313" key="3">
    <source>
        <dbReference type="Proteomes" id="UP000051845"/>
    </source>
</evidence>
<reference evidence="2 3" key="1">
    <citation type="journal article" date="2015" name="Genome Announc.">
        <title>Expanding the biotechnology potential of lactobacilli through comparative genomics of 213 strains and associated genera.</title>
        <authorList>
            <person name="Sun Z."/>
            <person name="Harris H.M."/>
            <person name="McCann A."/>
            <person name="Guo C."/>
            <person name="Argimon S."/>
            <person name="Zhang W."/>
            <person name="Yang X."/>
            <person name="Jeffery I.B."/>
            <person name="Cooney J.C."/>
            <person name="Kagawa T.F."/>
            <person name="Liu W."/>
            <person name="Song Y."/>
            <person name="Salvetti E."/>
            <person name="Wrobel A."/>
            <person name="Rasinkangas P."/>
            <person name="Parkhill J."/>
            <person name="Rea M.C."/>
            <person name="O'Sullivan O."/>
            <person name="Ritari J."/>
            <person name="Douillard F.P."/>
            <person name="Paul Ross R."/>
            <person name="Yang R."/>
            <person name="Briner A.E."/>
            <person name="Felis G.E."/>
            <person name="de Vos W.M."/>
            <person name="Barrangou R."/>
            <person name="Klaenhammer T.R."/>
            <person name="Caufield P.W."/>
            <person name="Cui Y."/>
            <person name="Zhang H."/>
            <person name="O'Toole P.W."/>
        </authorList>
    </citation>
    <scope>NUCLEOTIDE SEQUENCE [LARGE SCALE GENOMIC DNA]</scope>
    <source>
        <strain evidence="2 3">DSM 20515</strain>
    </source>
</reference>